<keyword evidence="3" id="KW-1185">Reference proteome</keyword>
<feature type="compositionally biased region" description="Basic and acidic residues" evidence="1">
    <location>
        <begin position="281"/>
        <end position="290"/>
    </location>
</feature>
<name>A0A250XTI4_9CHLO</name>
<evidence type="ECO:0000256" key="1">
    <source>
        <dbReference type="SAM" id="MobiDB-lite"/>
    </source>
</evidence>
<sequence length="677" mass="72703">MMHKHADSSNLLELSVLITSLSLPFILYLCSQISEFLLRQQGSKAVSASRTLRPSEQETNRTSSVNPAIAGMSNTDEGCGQPFIQQQDWLHSSQARVLGNCLNFGEAYSSEASAPQQPPYSEASAPQQPPYSEASAPQQPPPAVVTTSVVNKEEGSLIRRLVAQFSTCNTTKPAAITRLLCKPAREPTATAGACLVPGAATVVVAPASDLEDDDDTTHYVHLNNNSNPRPVRCNAELQTITMIAGGDDDVLHGNRDNDQAASRVMTSKASLHQGYEGPPSKSERSTHHVSEMTASGTAALMMSPVLQFHGTLTSFSPAAPPVAEMPLISNISSSVRAAWSITSRSSNAAAPSSSAQHQLHQQHGEQDHCPVVMGNSIGSSSTSIETRCQQQVLLPACDQYPSAVEDVVGATNNTNQQQVEPYLLATSSSLVSKLRAAVVTSSTLCEAAKTQVELVGNTFFAQPYAPRQNLSPDYSSARSLKVLQTAAGYSTADCQGQACPDDSEIVLIQQKDVTNRRLLPALPLADKTIFQELHHYSATDGEDASGSLALALQDSFGNGHSALPHLYSHTSTADDYCYGSSSLRSSLGIRETLRELDSKHHEEQLRSLKQVSSDHGSTLEALVRSYKSQLSHLAAQLCAEQQYSRDLRIQLQELHGDIRMGDAMIATLCMTAQHVVE</sequence>
<dbReference type="EMBL" id="BEGY01000248">
    <property type="protein sequence ID" value="GAX86232.1"/>
    <property type="molecule type" value="Genomic_DNA"/>
</dbReference>
<feature type="compositionally biased region" description="Low complexity" evidence="1">
    <location>
        <begin position="348"/>
        <end position="361"/>
    </location>
</feature>
<comment type="caution">
    <text evidence="2">The sequence shown here is derived from an EMBL/GenBank/DDBJ whole genome shotgun (WGS) entry which is preliminary data.</text>
</comment>
<feature type="region of interest" description="Disordered" evidence="1">
    <location>
        <begin position="112"/>
        <end position="144"/>
    </location>
</feature>
<dbReference type="Proteomes" id="UP000232323">
    <property type="component" value="Unassembled WGS sequence"/>
</dbReference>
<evidence type="ECO:0000313" key="2">
    <source>
        <dbReference type="EMBL" id="GAX86232.1"/>
    </source>
</evidence>
<feature type="region of interest" description="Disordered" evidence="1">
    <location>
        <begin position="47"/>
        <end position="72"/>
    </location>
</feature>
<protein>
    <submittedName>
        <fullName evidence="2">Uncharacterized protein</fullName>
    </submittedName>
</protein>
<evidence type="ECO:0000313" key="3">
    <source>
        <dbReference type="Proteomes" id="UP000232323"/>
    </source>
</evidence>
<gene>
    <name evidence="2" type="ORF">CEUSTIGMA_g13645.t1</name>
</gene>
<feature type="region of interest" description="Disordered" evidence="1">
    <location>
        <begin position="348"/>
        <end position="376"/>
    </location>
</feature>
<organism evidence="2 3">
    <name type="scientific">Chlamydomonas eustigma</name>
    <dbReference type="NCBI Taxonomy" id="1157962"/>
    <lineage>
        <taxon>Eukaryota</taxon>
        <taxon>Viridiplantae</taxon>
        <taxon>Chlorophyta</taxon>
        <taxon>core chlorophytes</taxon>
        <taxon>Chlorophyceae</taxon>
        <taxon>CS clade</taxon>
        <taxon>Chlamydomonadales</taxon>
        <taxon>Chlamydomonadaceae</taxon>
        <taxon>Chlamydomonas</taxon>
    </lineage>
</organism>
<reference evidence="2 3" key="1">
    <citation type="submission" date="2017-08" db="EMBL/GenBank/DDBJ databases">
        <title>Acidophilic green algal genome provides insights into adaptation to an acidic environment.</title>
        <authorList>
            <person name="Hirooka S."/>
            <person name="Hirose Y."/>
            <person name="Kanesaki Y."/>
            <person name="Higuchi S."/>
            <person name="Fujiwara T."/>
            <person name="Onuma R."/>
            <person name="Era A."/>
            <person name="Ohbayashi R."/>
            <person name="Uzuka A."/>
            <person name="Nozaki H."/>
            <person name="Yoshikawa H."/>
            <person name="Miyagishima S.Y."/>
        </authorList>
    </citation>
    <scope>NUCLEOTIDE SEQUENCE [LARGE SCALE GENOMIC DNA]</scope>
    <source>
        <strain evidence="2 3">NIES-2499</strain>
    </source>
</reference>
<accession>A0A250XTI4</accession>
<proteinExistence type="predicted"/>
<dbReference type="AlphaFoldDB" id="A0A250XTI4"/>
<feature type="compositionally biased region" description="Low complexity" evidence="1">
    <location>
        <begin position="124"/>
        <end position="137"/>
    </location>
</feature>
<feature type="region of interest" description="Disordered" evidence="1">
    <location>
        <begin position="268"/>
        <end position="291"/>
    </location>
</feature>
<feature type="compositionally biased region" description="Polar residues" evidence="1">
    <location>
        <begin position="60"/>
        <end position="72"/>
    </location>
</feature>